<dbReference type="EMBL" id="JAAFGW010000113">
    <property type="protein sequence ID" value="NDP48413.1"/>
    <property type="molecule type" value="Genomic_DNA"/>
</dbReference>
<dbReference type="AlphaFoldDB" id="A0A7C9JX76"/>
<feature type="transmembrane region" description="Helical" evidence="7">
    <location>
        <begin position="71"/>
        <end position="94"/>
    </location>
</feature>
<evidence type="ECO:0000313" key="9">
    <source>
        <dbReference type="Proteomes" id="UP000483432"/>
    </source>
</evidence>
<evidence type="ECO:0000256" key="3">
    <source>
        <dbReference type="ARBA" id="ARBA00022475"/>
    </source>
</evidence>
<gene>
    <name evidence="8" type="ORF">GZ085_08505</name>
</gene>
<evidence type="ECO:0000256" key="2">
    <source>
        <dbReference type="ARBA" id="ARBA00009772"/>
    </source>
</evidence>
<name>A0A7C9JX76_9PROT</name>
<accession>A0A7C9JX76</accession>
<protein>
    <submittedName>
        <fullName evidence="8">Flagellar biosynthetic protein FliR</fullName>
    </submittedName>
</protein>
<sequence>MPLSETHLAVWVFTFARLAGWTLFDPLIGRLPVSMRLFMAAVLAAVLAPGLSLAMLDPFTVQGLLAISMEMLWGAALALCVWLVFATVTAAWVWTGHTATGGLLTLTAEQAEPADAAWRNLAGWLAAMAFLGASGHLLVVDALRDSFISLPLAALPSASNVRHLVESASWLFAAGMQLALPLVALVLLIQLAFGIVARTTPGLDMVSVGVGVGVLSLMVVWVWAVPLVAIGIGQGMEQLVVWMGRLASR</sequence>
<proteinExistence type="inferred from homology"/>
<keyword evidence="4 7" id="KW-0812">Transmembrane</keyword>
<comment type="subcellular location">
    <subcellularLocation>
        <location evidence="1">Cell membrane</location>
        <topology evidence="1">Multi-pass membrane protein</topology>
    </subcellularLocation>
</comment>
<dbReference type="InterPro" id="IPR002010">
    <property type="entry name" value="T3SS_IM_R"/>
</dbReference>
<evidence type="ECO:0000256" key="1">
    <source>
        <dbReference type="ARBA" id="ARBA00004651"/>
    </source>
</evidence>
<keyword evidence="6 7" id="KW-0472">Membrane</keyword>
<reference evidence="8 9" key="1">
    <citation type="submission" date="2019-09" db="EMBL/GenBank/DDBJ databases">
        <title>H2 Metabolism Revealed by Metagenomic Analysis in Subglacial Sediment of East Antarctica.</title>
        <authorList>
            <person name="Yang Z."/>
            <person name="Zhang Y."/>
            <person name="Lv Y."/>
            <person name="Yan W."/>
            <person name="Xiao X."/>
            <person name="Sun B."/>
            <person name="Ma H."/>
        </authorList>
    </citation>
    <scope>NUCLEOTIDE SEQUENCE [LARGE SCALE GENOMIC DNA]</scope>
    <source>
        <strain evidence="8">Bin2_2</strain>
    </source>
</reference>
<evidence type="ECO:0000256" key="4">
    <source>
        <dbReference type="ARBA" id="ARBA00022692"/>
    </source>
</evidence>
<evidence type="ECO:0000256" key="7">
    <source>
        <dbReference type="SAM" id="Phobius"/>
    </source>
</evidence>
<feature type="transmembrane region" description="Helical" evidence="7">
    <location>
        <begin position="36"/>
        <end position="59"/>
    </location>
</feature>
<keyword evidence="8" id="KW-0969">Cilium</keyword>
<keyword evidence="3" id="KW-1003">Cell membrane</keyword>
<comment type="similarity">
    <text evidence="2">Belongs to the FliR/MopE/SpaR family.</text>
</comment>
<dbReference type="PANTHER" id="PTHR30065:SF1">
    <property type="entry name" value="SURFACE PRESENTATION OF ANTIGENS PROTEIN SPAR"/>
    <property type="match status" value="1"/>
</dbReference>
<dbReference type="Pfam" id="PF01311">
    <property type="entry name" value="Bac_export_1"/>
    <property type="match status" value="1"/>
</dbReference>
<feature type="transmembrane region" description="Helical" evidence="7">
    <location>
        <begin position="170"/>
        <end position="196"/>
    </location>
</feature>
<dbReference type="PANTHER" id="PTHR30065">
    <property type="entry name" value="FLAGELLAR BIOSYNTHETIC PROTEIN FLIR"/>
    <property type="match status" value="1"/>
</dbReference>
<keyword evidence="5 7" id="KW-1133">Transmembrane helix</keyword>
<evidence type="ECO:0000313" key="8">
    <source>
        <dbReference type="EMBL" id="NDP48413.1"/>
    </source>
</evidence>
<feature type="transmembrane region" description="Helical" evidence="7">
    <location>
        <begin position="208"/>
        <end position="233"/>
    </location>
</feature>
<organism evidence="8 9">
    <name type="scientific">Sulfuriferula multivorans</name>
    <dbReference type="NCBI Taxonomy" id="1559896"/>
    <lineage>
        <taxon>Bacteria</taxon>
        <taxon>Pseudomonadati</taxon>
        <taxon>Pseudomonadota</taxon>
        <taxon>Betaproteobacteria</taxon>
        <taxon>Nitrosomonadales</taxon>
        <taxon>Sulfuricellaceae</taxon>
        <taxon>Sulfuriferula</taxon>
    </lineage>
</organism>
<feature type="transmembrane region" description="Helical" evidence="7">
    <location>
        <begin position="121"/>
        <end position="140"/>
    </location>
</feature>
<feature type="transmembrane region" description="Helical" evidence="7">
    <location>
        <begin position="7"/>
        <end position="24"/>
    </location>
</feature>
<keyword evidence="8" id="KW-0282">Flagellum</keyword>
<dbReference type="GO" id="GO:0006605">
    <property type="term" value="P:protein targeting"/>
    <property type="evidence" value="ECO:0007669"/>
    <property type="project" value="InterPro"/>
</dbReference>
<dbReference type="Proteomes" id="UP000483432">
    <property type="component" value="Unassembled WGS sequence"/>
</dbReference>
<evidence type="ECO:0000256" key="6">
    <source>
        <dbReference type="ARBA" id="ARBA00023136"/>
    </source>
</evidence>
<keyword evidence="8" id="KW-0966">Cell projection</keyword>
<dbReference type="GO" id="GO:0005886">
    <property type="term" value="C:plasma membrane"/>
    <property type="evidence" value="ECO:0007669"/>
    <property type="project" value="UniProtKB-SubCell"/>
</dbReference>
<comment type="caution">
    <text evidence="8">The sequence shown here is derived from an EMBL/GenBank/DDBJ whole genome shotgun (WGS) entry which is preliminary data.</text>
</comment>
<evidence type="ECO:0000256" key="5">
    <source>
        <dbReference type="ARBA" id="ARBA00022989"/>
    </source>
</evidence>
<dbReference type="PRINTS" id="PR00953">
    <property type="entry name" value="TYPE3IMRPROT"/>
</dbReference>